<dbReference type="InterPro" id="IPR050327">
    <property type="entry name" value="Proton-linked_MCT"/>
</dbReference>
<organism evidence="4 5">
    <name type="scientific">Hebeloma cylindrosporum</name>
    <dbReference type="NCBI Taxonomy" id="76867"/>
    <lineage>
        <taxon>Eukaryota</taxon>
        <taxon>Fungi</taxon>
        <taxon>Dikarya</taxon>
        <taxon>Basidiomycota</taxon>
        <taxon>Agaricomycotina</taxon>
        <taxon>Agaricomycetes</taxon>
        <taxon>Agaricomycetidae</taxon>
        <taxon>Agaricales</taxon>
        <taxon>Agaricineae</taxon>
        <taxon>Hymenogastraceae</taxon>
        <taxon>Hebeloma</taxon>
    </lineage>
</organism>
<accession>A0A0C2XL84</accession>
<reference evidence="5" key="2">
    <citation type="submission" date="2015-01" db="EMBL/GenBank/DDBJ databases">
        <title>Evolutionary Origins and Diversification of the Mycorrhizal Mutualists.</title>
        <authorList>
            <consortium name="DOE Joint Genome Institute"/>
            <consortium name="Mycorrhizal Genomics Consortium"/>
            <person name="Kohler A."/>
            <person name="Kuo A."/>
            <person name="Nagy L.G."/>
            <person name="Floudas D."/>
            <person name="Copeland A."/>
            <person name="Barry K.W."/>
            <person name="Cichocki N."/>
            <person name="Veneault-Fourrey C."/>
            <person name="LaButti K."/>
            <person name="Lindquist E.A."/>
            <person name="Lipzen A."/>
            <person name="Lundell T."/>
            <person name="Morin E."/>
            <person name="Murat C."/>
            <person name="Riley R."/>
            <person name="Ohm R."/>
            <person name="Sun H."/>
            <person name="Tunlid A."/>
            <person name="Henrissat B."/>
            <person name="Grigoriev I.V."/>
            <person name="Hibbett D.S."/>
            <person name="Martin F."/>
        </authorList>
    </citation>
    <scope>NUCLEOTIDE SEQUENCE [LARGE SCALE GENOMIC DNA]</scope>
    <source>
        <strain evidence="5">h7</strain>
    </source>
</reference>
<dbReference type="GO" id="GO:0016020">
    <property type="term" value="C:membrane"/>
    <property type="evidence" value="ECO:0007669"/>
    <property type="project" value="UniProtKB-SubCell"/>
</dbReference>
<feature type="transmembrane region" description="Helical" evidence="3">
    <location>
        <begin position="45"/>
        <end position="66"/>
    </location>
</feature>
<name>A0A0C2XL84_HEBCY</name>
<evidence type="ECO:0000313" key="4">
    <source>
        <dbReference type="EMBL" id="KIM38503.1"/>
    </source>
</evidence>
<dbReference type="PANTHER" id="PTHR11360">
    <property type="entry name" value="MONOCARBOXYLATE TRANSPORTER"/>
    <property type="match status" value="1"/>
</dbReference>
<sequence length="378" mass="41239">MKEVRSGKSLDPEIELSTPSSSGYLIEKREDVDAHNSFPDGGLQAWSAIAGAFLVQFTGFGYINSFGVYQDFYVREYLSDYTPGEIGWIRGIQLFLTFSLGAITGRLFDRGYFYHLMISGTIIHAISLFALSLSQKNVYYQVFLTNGVGIGLSSGLTYTASVSIPGHYFRKRRSLAVGILSSGSALGAVVHPIMLNKLINGHVGFHMAVRISASLNTFLLVVAGCLMRTRLPPKEIQRFPIIQWLKEPAYSIFILSGVVRFIGLFFPVFYLQLYVITRGVDPELAFYALSVLNAASIFGRTIPGAIAHKVGVFNLGTAFAIGTGIISLSMIAVKDLAGTMIYAILLGLFSGACISLMPVILGKPHTFLDMQRGLISNV</sequence>
<feature type="transmembrane region" description="Helical" evidence="3">
    <location>
        <begin position="207"/>
        <end position="227"/>
    </location>
</feature>
<comment type="similarity">
    <text evidence="2">Belongs to the major facilitator superfamily. Monocarboxylate porter (TC 2.A.1.13) family.</text>
</comment>
<dbReference type="Pfam" id="PF07690">
    <property type="entry name" value="MFS_1"/>
    <property type="match status" value="1"/>
</dbReference>
<keyword evidence="3" id="KW-0812">Transmembrane</keyword>
<dbReference type="GO" id="GO:0022857">
    <property type="term" value="F:transmembrane transporter activity"/>
    <property type="evidence" value="ECO:0007669"/>
    <property type="project" value="InterPro"/>
</dbReference>
<dbReference type="SUPFAM" id="SSF103473">
    <property type="entry name" value="MFS general substrate transporter"/>
    <property type="match status" value="1"/>
</dbReference>
<dbReference type="Gene3D" id="1.20.1250.20">
    <property type="entry name" value="MFS general substrate transporter like domains"/>
    <property type="match status" value="1"/>
</dbReference>
<feature type="transmembrane region" description="Helical" evidence="3">
    <location>
        <begin position="310"/>
        <end position="333"/>
    </location>
</feature>
<dbReference type="OrthoDB" id="6499973at2759"/>
<protein>
    <recommendedName>
        <fullName evidence="6">Major facilitator superfamily (MFS) profile domain-containing protein</fullName>
    </recommendedName>
</protein>
<feature type="transmembrane region" description="Helical" evidence="3">
    <location>
        <begin position="339"/>
        <end position="362"/>
    </location>
</feature>
<gene>
    <name evidence="4" type="ORF">M413DRAFT_30053</name>
</gene>
<dbReference type="EMBL" id="KN831790">
    <property type="protein sequence ID" value="KIM38503.1"/>
    <property type="molecule type" value="Genomic_DNA"/>
</dbReference>
<evidence type="ECO:0000256" key="1">
    <source>
        <dbReference type="ARBA" id="ARBA00004141"/>
    </source>
</evidence>
<keyword evidence="5" id="KW-1185">Reference proteome</keyword>
<dbReference type="PANTHER" id="PTHR11360:SF234">
    <property type="entry name" value="MFS-TYPE TRANSPORTER DBAD-RELATED"/>
    <property type="match status" value="1"/>
</dbReference>
<feature type="transmembrane region" description="Helical" evidence="3">
    <location>
        <begin position="138"/>
        <end position="162"/>
    </location>
</feature>
<comment type="subcellular location">
    <subcellularLocation>
        <location evidence="1">Membrane</location>
        <topology evidence="1">Multi-pass membrane protein</topology>
    </subcellularLocation>
</comment>
<feature type="transmembrane region" description="Helical" evidence="3">
    <location>
        <begin position="174"/>
        <end position="195"/>
    </location>
</feature>
<feature type="transmembrane region" description="Helical" evidence="3">
    <location>
        <begin position="284"/>
        <end position="303"/>
    </location>
</feature>
<reference evidence="4 5" key="1">
    <citation type="submission" date="2014-04" db="EMBL/GenBank/DDBJ databases">
        <authorList>
            <consortium name="DOE Joint Genome Institute"/>
            <person name="Kuo A."/>
            <person name="Gay G."/>
            <person name="Dore J."/>
            <person name="Kohler A."/>
            <person name="Nagy L.G."/>
            <person name="Floudas D."/>
            <person name="Copeland A."/>
            <person name="Barry K.W."/>
            <person name="Cichocki N."/>
            <person name="Veneault-Fourrey C."/>
            <person name="LaButti K."/>
            <person name="Lindquist E.A."/>
            <person name="Lipzen A."/>
            <person name="Lundell T."/>
            <person name="Morin E."/>
            <person name="Murat C."/>
            <person name="Sun H."/>
            <person name="Tunlid A."/>
            <person name="Henrissat B."/>
            <person name="Grigoriev I.V."/>
            <person name="Hibbett D.S."/>
            <person name="Martin F."/>
            <person name="Nordberg H.P."/>
            <person name="Cantor M.N."/>
            <person name="Hua S.X."/>
        </authorList>
    </citation>
    <scope>NUCLEOTIDE SEQUENCE [LARGE SCALE GENOMIC DNA]</scope>
    <source>
        <strain evidence="5">h7</strain>
    </source>
</reference>
<evidence type="ECO:0000313" key="5">
    <source>
        <dbReference type="Proteomes" id="UP000053424"/>
    </source>
</evidence>
<dbReference type="InterPro" id="IPR036259">
    <property type="entry name" value="MFS_trans_sf"/>
</dbReference>
<evidence type="ECO:0000256" key="2">
    <source>
        <dbReference type="ARBA" id="ARBA00006727"/>
    </source>
</evidence>
<evidence type="ECO:0000256" key="3">
    <source>
        <dbReference type="SAM" id="Phobius"/>
    </source>
</evidence>
<proteinExistence type="inferred from homology"/>
<dbReference type="InterPro" id="IPR011701">
    <property type="entry name" value="MFS"/>
</dbReference>
<dbReference type="Proteomes" id="UP000053424">
    <property type="component" value="Unassembled WGS sequence"/>
</dbReference>
<feature type="transmembrane region" description="Helical" evidence="3">
    <location>
        <begin position="112"/>
        <end position="132"/>
    </location>
</feature>
<keyword evidence="3" id="KW-0472">Membrane</keyword>
<keyword evidence="3" id="KW-1133">Transmembrane helix</keyword>
<evidence type="ECO:0008006" key="6">
    <source>
        <dbReference type="Google" id="ProtNLM"/>
    </source>
</evidence>
<feature type="transmembrane region" description="Helical" evidence="3">
    <location>
        <begin position="248"/>
        <end position="272"/>
    </location>
</feature>
<dbReference type="HOGENOM" id="CLU_001265_1_1_1"/>
<dbReference type="AlphaFoldDB" id="A0A0C2XL84"/>